<feature type="coiled-coil region" evidence="1">
    <location>
        <begin position="141"/>
        <end position="182"/>
    </location>
</feature>
<keyword evidence="4" id="KW-1185">Reference proteome</keyword>
<sequence>KPSSVQSESPLSSCTLIEGLLFPVEYYVRTTRRMSMCQRKVDLDAVIHSYLGKTRGRRRKLIIVSEQNCSESSGTVFGSRSPGSGLVTSHGANADRVQQTIEDGSSSGNVAASAFEISREVLKEPKRRLQHTACPVENSMSKLLELSNEALAQQLENLEKTVKQAKENVESKEIQIPHIESKAEHVLNIHKVVETFSPHPETVLPSVKRSFAYTVHKRNMYEPIFFFFASTESKLLQLFLIGKKHLQTMMGLASLQNAHLKMKEVHSNPLFPVPEERFSIRKLSSSLDIIDFHLPDEEFGLLKLEKLKVCAVTQVESFTPLPPETSHTVTKIASKDSVLEGRYLGESTVEKSNQDSEFQFFHPPSSWAFVADEHSVTCELPQQKKLCASTLVITPECTVQTEANSPPAVSSGSAPFPSLSLTPVVSSPKSSGSGVLPVFRPPSQIAKTLAVPGPSDSVKGKFLDNSREPEIADQLVNSGLFRNCTLPCTGSQCPGAHHAKITNAKITVLKPELDDKYGQENINSPTCQGHSDTNEETLKLISTLKNHSHSCGVDLCSVWWDIDGRRRLNIVIACENSVSLWESLQENQWENTHTWDFTEVPVIQIVSIPEAINLICVALGKLEIGEIRTLFYSREEGTFRQSLLRSGDMKIVLGLTDRRVVSCNSGYRKQNVELISLSEEGRNEGTLTLMSPGESILAFAEVDGEKDALIATTDLYNIVLWNIKTGQLLQSISIGNSYPTSLCLKAFSDSGLLFAILCNQHNNKSESSLDSVLKLVAINPKKGHNSQVLAYTLPAGFRGQYLDGDVSGQTVAAVLTSGAIVLWDLLYGHCTAQLAPETDESWSLVRWANLDSCLLAGQKDGHVLIYEYLGTWRK</sequence>
<accession>H2ZX42</accession>
<dbReference type="Pfam" id="PF16756">
    <property type="entry name" value="PALB2_WD40"/>
    <property type="match status" value="1"/>
</dbReference>
<keyword evidence="1" id="KW-0175">Coiled coil</keyword>
<organism evidence="3 4">
    <name type="scientific">Latimeria chalumnae</name>
    <name type="common">Coelacanth</name>
    <dbReference type="NCBI Taxonomy" id="7897"/>
    <lineage>
        <taxon>Eukaryota</taxon>
        <taxon>Metazoa</taxon>
        <taxon>Chordata</taxon>
        <taxon>Craniata</taxon>
        <taxon>Vertebrata</taxon>
        <taxon>Euteleostomi</taxon>
        <taxon>Coelacanthiformes</taxon>
        <taxon>Coelacanthidae</taxon>
        <taxon>Latimeria</taxon>
    </lineage>
</organism>
<name>H2ZX42_LATCH</name>
<dbReference type="OMA" id="IHQADET"/>
<evidence type="ECO:0000313" key="4">
    <source>
        <dbReference type="Proteomes" id="UP000008672"/>
    </source>
</evidence>
<dbReference type="GO" id="GO:0005654">
    <property type="term" value="C:nucleoplasm"/>
    <property type="evidence" value="ECO:0007669"/>
    <property type="project" value="TreeGrafter"/>
</dbReference>
<reference evidence="3" key="2">
    <citation type="submission" date="2025-08" db="UniProtKB">
        <authorList>
            <consortium name="Ensembl"/>
        </authorList>
    </citation>
    <scope>IDENTIFICATION</scope>
</reference>
<evidence type="ECO:0000313" key="3">
    <source>
        <dbReference type="Ensembl" id="ENSLACP00000001963.1"/>
    </source>
</evidence>
<dbReference type="InterPro" id="IPR015943">
    <property type="entry name" value="WD40/YVTN_repeat-like_dom_sf"/>
</dbReference>
<evidence type="ECO:0000256" key="1">
    <source>
        <dbReference type="SAM" id="Coils"/>
    </source>
</evidence>
<dbReference type="GO" id="GO:0003677">
    <property type="term" value="F:DNA binding"/>
    <property type="evidence" value="ECO:0007669"/>
    <property type="project" value="InterPro"/>
</dbReference>
<dbReference type="GeneTree" id="ENSGT00390000014423"/>
<dbReference type="Gene3D" id="2.130.10.10">
    <property type="entry name" value="YVTN repeat-like/Quinoprotein amine dehydrogenase"/>
    <property type="match status" value="1"/>
</dbReference>
<dbReference type="FunCoup" id="H2ZX42">
    <property type="interactions" value="2119"/>
</dbReference>
<dbReference type="PANTHER" id="PTHR14662">
    <property type="entry name" value="PARTNER AND LOCALIZER OF BRCA2"/>
    <property type="match status" value="1"/>
</dbReference>
<dbReference type="InterPro" id="IPR031920">
    <property type="entry name" value="PALB2_WD40"/>
</dbReference>
<dbReference type="PANTHER" id="PTHR14662:SF2">
    <property type="entry name" value="PARTNER AND LOCALIZER OF BRCA2"/>
    <property type="match status" value="1"/>
</dbReference>
<dbReference type="SUPFAM" id="SSF50978">
    <property type="entry name" value="WD40 repeat-like"/>
    <property type="match status" value="1"/>
</dbReference>
<dbReference type="Proteomes" id="UP000008672">
    <property type="component" value="Unassembled WGS sequence"/>
</dbReference>
<dbReference type="AlphaFoldDB" id="H2ZX42"/>
<dbReference type="InterPro" id="IPR042417">
    <property type="entry name" value="PALB2"/>
</dbReference>
<reference evidence="3" key="3">
    <citation type="submission" date="2025-09" db="UniProtKB">
        <authorList>
            <consortium name="Ensembl"/>
        </authorList>
    </citation>
    <scope>IDENTIFICATION</scope>
</reference>
<protein>
    <submittedName>
        <fullName evidence="3">Partner and localizer of BRCA2</fullName>
    </submittedName>
</protein>
<dbReference type="Ensembl" id="ENSLACT00000001977.1">
    <property type="protein sequence ID" value="ENSLACP00000001963.1"/>
    <property type="gene ID" value="ENSLACG00000001754.1"/>
</dbReference>
<dbReference type="InterPro" id="IPR036322">
    <property type="entry name" value="WD40_repeat_dom_sf"/>
</dbReference>
<dbReference type="HOGENOM" id="CLU_008217_0_0_1"/>
<proteinExistence type="predicted"/>
<gene>
    <name evidence="3" type="primary">PALB2</name>
</gene>
<dbReference type="EMBL" id="AFYH01093472">
    <property type="status" value="NOT_ANNOTATED_CDS"/>
    <property type="molecule type" value="Genomic_DNA"/>
</dbReference>
<dbReference type="GO" id="GO:0000724">
    <property type="term" value="P:double-strand break repair via homologous recombination"/>
    <property type="evidence" value="ECO:0007669"/>
    <property type="project" value="InterPro"/>
</dbReference>
<dbReference type="EMBL" id="AFYH01093471">
    <property type="status" value="NOT_ANNOTATED_CDS"/>
    <property type="molecule type" value="Genomic_DNA"/>
</dbReference>
<dbReference type="eggNOG" id="ENOG502QRAP">
    <property type="taxonomic scope" value="Eukaryota"/>
</dbReference>
<evidence type="ECO:0000259" key="2">
    <source>
        <dbReference type="Pfam" id="PF16756"/>
    </source>
</evidence>
<reference evidence="4" key="1">
    <citation type="submission" date="2011-08" db="EMBL/GenBank/DDBJ databases">
        <title>The draft genome of Latimeria chalumnae.</title>
        <authorList>
            <person name="Di Palma F."/>
            <person name="Alfoldi J."/>
            <person name="Johnson J."/>
            <person name="Berlin A."/>
            <person name="Gnerre S."/>
            <person name="Jaffe D."/>
            <person name="MacCallum I."/>
            <person name="Young S."/>
            <person name="Walker B.J."/>
            <person name="Lander E."/>
            <person name="Lindblad-Toh K."/>
        </authorList>
    </citation>
    <scope>NUCLEOTIDE SEQUENCE [LARGE SCALE GENOMIC DNA]</scope>
    <source>
        <strain evidence="4">Wild caught</strain>
    </source>
</reference>
<dbReference type="STRING" id="7897.ENSLACP00000001963"/>
<feature type="domain" description="Partner and localiser of BRCA2 WD40" evidence="2">
    <location>
        <begin position="526"/>
        <end position="867"/>
    </location>
</feature>
<dbReference type="InParanoid" id="H2ZX42"/>